<dbReference type="EMBL" id="BSYO01000022">
    <property type="protein sequence ID" value="GMH20724.1"/>
    <property type="molecule type" value="Genomic_DNA"/>
</dbReference>
<accession>A0AAD3T0Z9</accession>
<evidence type="ECO:0000313" key="2">
    <source>
        <dbReference type="Proteomes" id="UP001279734"/>
    </source>
</evidence>
<proteinExistence type="predicted"/>
<name>A0AAD3T0Z9_NEPGR</name>
<comment type="caution">
    <text evidence="1">The sequence shown here is derived from an EMBL/GenBank/DDBJ whole genome shotgun (WGS) entry which is preliminary data.</text>
</comment>
<sequence length="70" mass="8064">MTALHSRTTCMVSQEGVGFPTLPNLDHQAIPKLMGNWDLRSKQSLSDHREVNSKELLFNRDLLRADHRFC</sequence>
<gene>
    <name evidence="1" type="ORF">Nepgr_022566</name>
</gene>
<reference evidence="1" key="1">
    <citation type="submission" date="2023-05" db="EMBL/GenBank/DDBJ databases">
        <title>Nepenthes gracilis genome sequencing.</title>
        <authorList>
            <person name="Fukushima K."/>
        </authorList>
    </citation>
    <scope>NUCLEOTIDE SEQUENCE</scope>
    <source>
        <strain evidence="1">SING2019-196</strain>
    </source>
</reference>
<organism evidence="1 2">
    <name type="scientific">Nepenthes gracilis</name>
    <name type="common">Slender pitcher plant</name>
    <dbReference type="NCBI Taxonomy" id="150966"/>
    <lineage>
        <taxon>Eukaryota</taxon>
        <taxon>Viridiplantae</taxon>
        <taxon>Streptophyta</taxon>
        <taxon>Embryophyta</taxon>
        <taxon>Tracheophyta</taxon>
        <taxon>Spermatophyta</taxon>
        <taxon>Magnoliopsida</taxon>
        <taxon>eudicotyledons</taxon>
        <taxon>Gunneridae</taxon>
        <taxon>Pentapetalae</taxon>
        <taxon>Caryophyllales</taxon>
        <taxon>Nepenthaceae</taxon>
        <taxon>Nepenthes</taxon>
    </lineage>
</organism>
<dbReference type="AlphaFoldDB" id="A0AAD3T0Z9"/>
<evidence type="ECO:0000313" key="1">
    <source>
        <dbReference type="EMBL" id="GMH20724.1"/>
    </source>
</evidence>
<protein>
    <submittedName>
        <fullName evidence="1">Uncharacterized protein</fullName>
    </submittedName>
</protein>
<keyword evidence="2" id="KW-1185">Reference proteome</keyword>
<dbReference type="Proteomes" id="UP001279734">
    <property type="component" value="Unassembled WGS sequence"/>
</dbReference>